<dbReference type="AlphaFoldDB" id="A0A255EAJ6"/>
<evidence type="ECO:0000313" key="3">
    <source>
        <dbReference type="Proteomes" id="UP000216300"/>
    </source>
</evidence>
<evidence type="ECO:0008006" key="4">
    <source>
        <dbReference type="Google" id="ProtNLM"/>
    </source>
</evidence>
<name>A0A255EAJ6_9ACTN</name>
<dbReference type="Pfam" id="PF02575">
    <property type="entry name" value="YbaB_DNA_bd"/>
    <property type="match status" value="1"/>
</dbReference>
<dbReference type="Proteomes" id="UP000216300">
    <property type="component" value="Unassembled WGS sequence"/>
</dbReference>
<dbReference type="RefSeq" id="WP_094455824.1">
    <property type="nucleotide sequence ID" value="NZ_NMVJ01000011.1"/>
</dbReference>
<feature type="region of interest" description="Disordered" evidence="1">
    <location>
        <begin position="16"/>
        <end position="36"/>
    </location>
</feature>
<comment type="caution">
    <text evidence="2">The sequence shown here is derived from an EMBL/GenBank/DDBJ whole genome shotgun (WGS) entry which is preliminary data.</text>
</comment>
<gene>
    <name evidence="2" type="ORF">CGZ91_13050</name>
</gene>
<feature type="compositionally biased region" description="Low complexity" evidence="1">
    <location>
        <begin position="25"/>
        <end position="36"/>
    </location>
</feature>
<organism evidence="2 3">
    <name type="scientific">Parenemella sanctibonifatiensis</name>
    <dbReference type="NCBI Taxonomy" id="2016505"/>
    <lineage>
        <taxon>Bacteria</taxon>
        <taxon>Bacillati</taxon>
        <taxon>Actinomycetota</taxon>
        <taxon>Actinomycetes</taxon>
        <taxon>Propionibacteriales</taxon>
        <taxon>Propionibacteriaceae</taxon>
        <taxon>Parenemella</taxon>
    </lineage>
</organism>
<proteinExistence type="predicted"/>
<dbReference type="InterPro" id="IPR036894">
    <property type="entry name" value="YbaB-like_sf"/>
</dbReference>
<sequence>MTNFDQLSSLLGKLEQRAQAREQEGAAAAARLRSAAGTAENAMGRYSVDPSGRLVELTLSPAAATSNPTGLAGAILGGYNEALDRVRPLPSPAGDHPLVEEPDPTFTPPVPGSDEDRVRTANLRAAARAEVVAEQVQDARVVGSADGVQVEVNGGGFLVSLRLDQAIFLQGAEAIETGVLAALAQAQDANRQAIAEQIGSES</sequence>
<evidence type="ECO:0000256" key="1">
    <source>
        <dbReference type="SAM" id="MobiDB-lite"/>
    </source>
</evidence>
<accession>A0A255EAJ6</accession>
<feature type="region of interest" description="Disordered" evidence="1">
    <location>
        <begin position="89"/>
        <end position="115"/>
    </location>
</feature>
<evidence type="ECO:0000313" key="2">
    <source>
        <dbReference type="EMBL" id="OYN88536.1"/>
    </source>
</evidence>
<keyword evidence="3" id="KW-1185">Reference proteome</keyword>
<protein>
    <recommendedName>
        <fullName evidence="4">YbaB/EbfC family DNA-binding protein</fullName>
    </recommendedName>
</protein>
<reference evidence="2 3" key="1">
    <citation type="submission" date="2017-07" db="EMBL/GenBank/DDBJ databases">
        <title>Draft whole genome sequences of clinical Proprionibacteriaceae strains.</title>
        <authorList>
            <person name="Bernier A.-M."/>
            <person name="Bernard K."/>
            <person name="Domingo M.-C."/>
        </authorList>
    </citation>
    <scope>NUCLEOTIDE SEQUENCE [LARGE SCALE GENOMIC DNA]</scope>
    <source>
        <strain evidence="2 3">NML 150081</strain>
    </source>
</reference>
<dbReference type="InterPro" id="IPR004401">
    <property type="entry name" value="YbaB/EbfC"/>
</dbReference>
<dbReference type="EMBL" id="NMVJ01000011">
    <property type="protein sequence ID" value="OYN88536.1"/>
    <property type="molecule type" value="Genomic_DNA"/>
</dbReference>
<dbReference type="Gene3D" id="3.30.1310.10">
    <property type="entry name" value="Nucleoid-associated protein YbaB-like domain"/>
    <property type="match status" value="1"/>
</dbReference>
<dbReference type="GO" id="GO:0003677">
    <property type="term" value="F:DNA binding"/>
    <property type="evidence" value="ECO:0007669"/>
    <property type="project" value="InterPro"/>
</dbReference>
<dbReference type="SUPFAM" id="SSF82607">
    <property type="entry name" value="YbaB-like"/>
    <property type="match status" value="1"/>
</dbReference>